<feature type="transmembrane region" description="Helical" evidence="7">
    <location>
        <begin position="304"/>
        <end position="326"/>
    </location>
</feature>
<name>A0A5R9FBR1_9BACL</name>
<evidence type="ECO:0000259" key="8">
    <source>
        <dbReference type="PROSITE" id="PS50850"/>
    </source>
</evidence>
<gene>
    <name evidence="9" type="ORF">FCL54_11075</name>
</gene>
<feature type="transmembrane region" description="Helical" evidence="7">
    <location>
        <begin position="279"/>
        <end position="298"/>
    </location>
</feature>
<feature type="transmembrane region" description="Helical" evidence="7">
    <location>
        <begin position="338"/>
        <end position="359"/>
    </location>
</feature>
<dbReference type="PANTHER" id="PTHR43124">
    <property type="entry name" value="PURINE EFFLUX PUMP PBUE"/>
    <property type="match status" value="1"/>
</dbReference>
<accession>A0A5R9FBR1</accession>
<evidence type="ECO:0000256" key="1">
    <source>
        <dbReference type="ARBA" id="ARBA00004651"/>
    </source>
</evidence>
<feature type="transmembrane region" description="Helical" evidence="7">
    <location>
        <begin position="365"/>
        <end position="386"/>
    </location>
</feature>
<feature type="transmembrane region" description="Helical" evidence="7">
    <location>
        <begin position="45"/>
        <end position="64"/>
    </location>
</feature>
<dbReference type="GO" id="GO:0005886">
    <property type="term" value="C:plasma membrane"/>
    <property type="evidence" value="ECO:0007669"/>
    <property type="project" value="UniProtKB-SubCell"/>
</dbReference>
<evidence type="ECO:0000313" key="10">
    <source>
        <dbReference type="Proteomes" id="UP000308230"/>
    </source>
</evidence>
<keyword evidence="2" id="KW-0813">Transport</keyword>
<dbReference type="OrthoDB" id="212436at2"/>
<sequence length="408" mass="43468">MKTINRKTLFLPVLAFCSFLVGFDLIVTIPLIPTMAKETNMPIELGGLLVAVYAVFYALSAPVFGALSDRLGRKKMLLFGSVVFALATALTGTASSFVMLLTFRALSGIGAGMVGPVVFALVGDRYAYKERGRAIGIVTGALISASIVGVPLGGYVAQLFSWRLAFWLIGFLSIASSIAVWKFIPNIAQDIQKTDHSLLVVVKQFRTALSNRSVFLALLVTLLYYGGLQGMFVNIGTFYSIKFDLTSGDIGLVLMTAGFGSVIGSVVGGRLADKYGKKVMILGSSLVVAASVMVISMTNSLVPAILINVLWATVYGFGQSALTALISELSPSIRGTVMSLNSSAMHMGSALFAAIAASLLHGGSFIWIGIFCAAANVIVFLVTMIIRERQPKEVRRARTAKDISMERA</sequence>
<dbReference type="InterPro" id="IPR036259">
    <property type="entry name" value="MFS_trans_sf"/>
</dbReference>
<protein>
    <submittedName>
        <fullName evidence="9">MFS transporter</fullName>
    </submittedName>
</protein>
<dbReference type="InterPro" id="IPR020846">
    <property type="entry name" value="MFS_dom"/>
</dbReference>
<dbReference type="Proteomes" id="UP000308230">
    <property type="component" value="Unassembled WGS sequence"/>
</dbReference>
<dbReference type="InterPro" id="IPR011701">
    <property type="entry name" value="MFS"/>
</dbReference>
<feature type="transmembrane region" description="Helical" evidence="7">
    <location>
        <begin position="9"/>
        <end position="33"/>
    </location>
</feature>
<dbReference type="CDD" id="cd17324">
    <property type="entry name" value="MFS_NepI_like"/>
    <property type="match status" value="1"/>
</dbReference>
<evidence type="ECO:0000256" key="2">
    <source>
        <dbReference type="ARBA" id="ARBA00022448"/>
    </source>
</evidence>
<organism evidence="9 10">
    <name type="scientific">Exobacillus caeni</name>
    <dbReference type="NCBI Taxonomy" id="2574798"/>
    <lineage>
        <taxon>Bacteria</taxon>
        <taxon>Bacillati</taxon>
        <taxon>Bacillota</taxon>
        <taxon>Bacilli</taxon>
        <taxon>Bacillales</taxon>
        <taxon>Guptibacillaceae</taxon>
        <taxon>Exobacillus</taxon>
    </lineage>
</organism>
<feature type="transmembrane region" description="Helical" evidence="7">
    <location>
        <begin position="134"/>
        <end position="158"/>
    </location>
</feature>
<evidence type="ECO:0000256" key="7">
    <source>
        <dbReference type="SAM" id="Phobius"/>
    </source>
</evidence>
<dbReference type="EMBL" id="SWLG01000007">
    <property type="protein sequence ID" value="TLS37065.1"/>
    <property type="molecule type" value="Genomic_DNA"/>
</dbReference>
<evidence type="ECO:0000313" key="9">
    <source>
        <dbReference type="EMBL" id="TLS37065.1"/>
    </source>
</evidence>
<comment type="caution">
    <text evidence="9">The sequence shown here is derived from an EMBL/GenBank/DDBJ whole genome shotgun (WGS) entry which is preliminary data.</text>
</comment>
<evidence type="ECO:0000256" key="6">
    <source>
        <dbReference type="ARBA" id="ARBA00023136"/>
    </source>
</evidence>
<keyword evidence="3" id="KW-1003">Cell membrane</keyword>
<feature type="domain" description="Major facilitator superfamily (MFS) profile" evidence="8">
    <location>
        <begin position="10"/>
        <end position="387"/>
    </location>
</feature>
<dbReference type="PANTHER" id="PTHR43124:SF3">
    <property type="entry name" value="CHLORAMPHENICOL EFFLUX PUMP RV0191"/>
    <property type="match status" value="1"/>
</dbReference>
<dbReference type="Gene3D" id="1.20.1250.20">
    <property type="entry name" value="MFS general substrate transporter like domains"/>
    <property type="match status" value="1"/>
</dbReference>
<feature type="transmembrane region" description="Helical" evidence="7">
    <location>
        <begin position="105"/>
        <end position="122"/>
    </location>
</feature>
<dbReference type="AlphaFoldDB" id="A0A5R9FBR1"/>
<keyword evidence="5 7" id="KW-1133">Transmembrane helix</keyword>
<dbReference type="RefSeq" id="WP_138126384.1">
    <property type="nucleotide sequence ID" value="NZ_SWLG01000007.1"/>
</dbReference>
<evidence type="ECO:0000256" key="3">
    <source>
        <dbReference type="ARBA" id="ARBA00022475"/>
    </source>
</evidence>
<evidence type="ECO:0000256" key="4">
    <source>
        <dbReference type="ARBA" id="ARBA00022692"/>
    </source>
</evidence>
<evidence type="ECO:0000256" key="5">
    <source>
        <dbReference type="ARBA" id="ARBA00022989"/>
    </source>
</evidence>
<feature type="transmembrane region" description="Helical" evidence="7">
    <location>
        <begin position="252"/>
        <end position="272"/>
    </location>
</feature>
<reference evidence="9 10" key="1">
    <citation type="submission" date="2019-04" db="EMBL/GenBank/DDBJ databases">
        <title>Bacillus caeni sp. nov., a bacterium isolated from mangrove sediment.</title>
        <authorList>
            <person name="Huang H."/>
            <person name="Mo K."/>
            <person name="Hu Y."/>
        </authorList>
    </citation>
    <scope>NUCLEOTIDE SEQUENCE [LARGE SCALE GENOMIC DNA]</scope>
    <source>
        <strain evidence="9 10">HB172195</strain>
    </source>
</reference>
<proteinExistence type="predicted"/>
<keyword evidence="6 7" id="KW-0472">Membrane</keyword>
<feature type="transmembrane region" description="Helical" evidence="7">
    <location>
        <begin position="76"/>
        <end position="99"/>
    </location>
</feature>
<keyword evidence="10" id="KW-1185">Reference proteome</keyword>
<feature type="transmembrane region" description="Helical" evidence="7">
    <location>
        <begin position="213"/>
        <end position="232"/>
    </location>
</feature>
<dbReference type="GO" id="GO:0022857">
    <property type="term" value="F:transmembrane transporter activity"/>
    <property type="evidence" value="ECO:0007669"/>
    <property type="project" value="InterPro"/>
</dbReference>
<dbReference type="SUPFAM" id="SSF103473">
    <property type="entry name" value="MFS general substrate transporter"/>
    <property type="match status" value="1"/>
</dbReference>
<dbReference type="PROSITE" id="PS50850">
    <property type="entry name" value="MFS"/>
    <property type="match status" value="1"/>
</dbReference>
<comment type="subcellular location">
    <subcellularLocation>
        <location evidence="1">Cell membrane</location>
        <topology evidence="1">Multi-pass membrane protein</topology>
    </subcellularLocation>
</comment>
<feature type="transmembrane region" description="Helical" evidence="7">
    <location>
        <begin position="164"/>
        <end position="184"/>
    </location>
</feature>
<keyword evidence="4 7" id="KW-0812">Transmembrane</keyword>
<dbReference type="InterPro" id="IPR050189">
    <property type="entry name" value="MFS_Efflux_Transporters"/>
</dbReference>
<dbReference type="Pfam" id="PF07690">
    <property type="entry name" value="MFS_1"/>
    <property type="match status" value="1"/>
</dbReference>